<dbReference type="InterPro" id="IPR003593">
    <property type="entry name" value="AAA+_ATPase"/>
</dbReference>
<evidence type="ECO:0000256" key="7">
    <source>
        <dbReference type="ARBA" id="ARBA00023274"/>
    </source>
</evidence>
<dbReference type="SUPFAM" id="SSF52540">
    <property type="entry name" value="P-loop containing nucleoside triphosphate hydrolases"/>
    <property type="match status" value="1"/>
</dbReference>
<evidence type="ECO:0000256" key="8">
    <source>
        <dbReference type="ARBA" id="ARBA00035672"/>
    </source>
</evidence>
<dbReference type="GO" id="GO:0003924">
    <property type="term" value="F:GTPase activity"/>
    <property type="evidence" value="ECO:0007669"/>
    <property type="project" value="InterPro"/>
</dbReference>
<dbReference type="InterPro" id="IPR042101">
    <property type="entry name" value="SRP54_N_sf"/>
</dbReference>
<dbReference type="Gene3D" id="1.20.120.140">
    <property type="entry name" value="Signal recognition particle SRP54, nucleotide-binding domain"/>
    <property type="match status" value="1"/>
</dbReference>
<dbReference type="AlphaFoldDB" id="A0A660SIV1"/>
<dbReference type="SMART" id="SM00962">
    <property type="entry name" value="SRP54"/>
    <property type="match status" value="1"/>
</dbReference>
<evidence type="ECO:0000256" key="3">
    <source>
        <dbReference type="ARBA" id="ARBA00022801"/>
    </source>
</evidence>
<dbReference type="InterPro" id="IPR036891">
    <property type="entry name" value="Signal_recog_part_SRP54_M_sf"/>
</dbReference>
<dbReference type="PANTHER" id="PTHR11564:SF5">
    <property type="entry name" value="SIGNAL RECOGNITION PARTICLE SUBUNIT SRP54"/>
    <property type="match status" value="1"/>
</dbReference>
<reference evidence="11 12" key="1">
    <citation type="submission" date="2018-06" db="EMBL/GenBank/DDBJ databases">
        <title>Extensive metabolic versatility and redundancy in microbially diverse, dynamic hydrothermal sediments.</title>
        <authorList>
            <person name="Dombrowski N."/>
            <person name="Teske A."/>
            <person name="Baker B.J."/>
        </authorList>
    </citation>
    <scope>NUCLEOTIDE SEQUENCE [LARGE SCALE GENOMIC DNA]</scope>
    <source>
        <strain evidence="11">B36_G15</strain>
    </source>
</reference>
<keyword evidence="3" id="KW-0378">Hydrolase</keyword>
<dbReference type="NCBIfam" id="TIGR00959">
    <property type="entry name" value="ffh"/>
    <property type="match status" value="1"/>
</dbReference>
<protein>
    <recommendedName>
        <fullName evidence="8">signal-recognition-particle GTPase</fullName>
        <ecNumber evidence="8">3.6.5.4</ecNumber>
    </recommendedName>
</protein>
<dbReference type="InterPro" id="IPR013822">
    <property type="entry name" value="Signal_recog_particl_SRP54_hlx"/>
</dbReference>
<evidence type="ECO:0000256" key="9">
    <source>
        <dbReference type="ARBA" id="ARBA00048027"/>
    </source>
</evidence>
<dbReference type="GO" id="GO:0005525">
    <property type="term" value="F:GTP binding"/>
    <property type="evidence" value="ECO:0007669"/>
    <property type="project" value="UniProtKB-KW"/>
</dbReference>
<dbReference type="SMART" id="SM00963">
    <property type="entry name" value="SRP54_N"/>
    <property type="match status" value="1"/>
</dbReference>
<dbReference type="InterPro" id="IPR004125">
    <property type="entry name" value="Signal_recog_particle_SRP54_M"/>
</dbReference>
<dbReference type="Gene3D" id="1.10.260.30">
    <property type="entry name" value="Signal recognition particle, SRP54 subunit, M-domain"/>
    <property type="match status" value="1"/>
</dbReference>
<proteinExistence type="inferred from homology"/>
<comment type="catalytic activity">
    <reaction evidence="9">
        <text>GTP + H2O = GDP + phosphate + H(+)</text>
        <dbReference type="Rhea" id="RHEA:19669"/>
        <dbReference type="ChEBI" id="CHEBI:15377"/>
        <dbReference type="ChEBI" id="CHEBI:15378"/>
        <dbReference type="ChEBI" id="CHEBI:37565"/>
        <dbReference type="ChEBI" id="CHEBI:43474"/>
        <dbReference type="ChEBI" id="CHEBI:58189"/>
        <dbReference type="EC" id="3.6.5.4"/>
    </reaction>
</comment>
<dbReference type="PANTHER" id="PTHR11564">
    <property type="entry name" value="SIGNAL RECOGNITION PARTICLE 54K PROTEIN SRP54"/>
    <property type="match status" value="1"/>
</dbReference>
<dbReference type="Pfam" id="PF00448">
    <property type="entry name" value="SRP54"/>
    <property type="match status" value="1"/>
</dbReference>
<evidence type="ECO:0000256" key="4">
    <source>
        <dbReference type="ARBA" id="ARBA00022884"/>
    </source>
</evidence>
<name>A0A660SIV1_UNCW3</name>
<keyword evidence="2" id="KW-0547">Nucleotide-binding</keyword>
<feature type="domain" description="SRP54-type proteins GTP-binding" evidence="10">
    <location>
        <begin position="263"/>
        <end position="276"/>
    </location>
</feature>
<dbReference type="GO" id="GO:0006614">
    <property type="term" value="P:SRP-dependent cotranslational protein targeting to membrane"/>
    <property type="evidence" value="ECO:0007669"/>
    <property type="project" value="InterPro"/>
</dbReference>
<sequence>MFETLIDQFQILKRKVLGYGRVTKKEIDEFLKDLRITLLSADVNYKVVKRFINDLRGKLEGLPIDRSIRPGEMILAAVYRELVEILGKEPAKLTPKRSPSIINLIGLQGTGKTTSAGKLAHQFRSLQPILVALDNKRPAAKEQLRRIAQRANAHFYTSDSDPVMIASEAVKEAERIGSKLIILDTAGRLHIDDELVIELVEIKEKLKPEYNIIVVDGMTGQDAVIQAKTFHERVGLDGAIITKLDGDARGGAAISLRSVARIPIYYIGVGERLDDLEAFYPDRIAQRILGLGDVRTLIEKTEPLRAEAEVVRKKVAKGEFDLEDLLSQLKAIKRLGPIRNLVAMIPGMAKMDVDEKELVRIEAIINSMTPKERRHPEIIDGSRKRRIAKGSGTRVEDINQLLKQYFQLKKFMKRHGRDLMRRGIVIR</sequence>
<evidence type="ECO:0000256" key="6">
    <source>
        <dbReference type="ARBA" id="ARBA00023135"/>
    </source>
</evidence>
<dbReference type="InterPro" id="IPR027417">
    <property type="entry name" value="P-loop_NTPase"/>
</dbReference>
<dbReference type="InterPro" id="IPR022941">
    <property type="entry name" value="SRP54"/>
</dbReference>
<gene>
    <name evidence="11" type="ORF">DRP53_04815</name>
</gene>
<dbReference type="SMART" id="SM00382">
    <property type="entry name" value="AAA"/>
    <property type="match status" value="1"/>
</dbReference>
<dbReference type="GO" id="GO:0008312">
    <property type="term" value="F:7S RNA binding"/>
    <property type="evidence" value="ECO:0007669"/>
    <property type="project" value="InterPro"/>
</dbReference>
<evidence type="ECO:0000256" key="1">
    <source>
        <dbReference type="ARBA" id="ARBA00005450"/>
    </source>
</evidence>
<evidence type="ECO:0000259" key="10">
    <source>
        <dbReference type="PROSITE" id="PS00300"/>
    </source>
</evidence>
<accession>A0A660SIV1</accession>
<dbReference type="Gene3D" id="3.40.50.300">
    <property type="entry name" value="P-loop containing nucleotide triphosphate hydrolases"/>
    <property type="match status" value="1"/>
</dbReference>
<dbReference type="Pfam" id="PF02978">
    <property type="entry name" value="SRP_SPB"/>
    <property type="match status" value="1"/>
</dbReference>
<keyword evidence="7" id="KW-0687">Ribonucleoprotein</keyword>
<dbReference type="Pfam" id="PF02881">
    <property type="entry name" value="SRP54_N"/>
    <property type="match status" value="1"/>
</dbReference>
<dbReference type="EMBL" id="QNBE01000038">
    <property type="protein sequence ID" value="RKX70472.1"/>
    <property type="molecule type" value="Genomic_DNA"/>
</dbReference>
<keyword evidence="5" id="KW-0342">GTP-binding</keyword>
<evidence type="ECO:0000313" key="12">
    <source>
        <dbReference type="Proteomes" id="UP000268469"/>
    </source>
</evidence>
<keyword evidence="6" id="KW-0733">Signal recognition particle</keyword>
<dbReference type="InterPro" id="IPR000897">
    <property type="entry name" value="SRP54_GTPase_dom"/>
</dbReference>
<dbReference type="SUPFAM" id="SSF47446">
    <property type="entry name" value="Signal peptide-binding domain"/>
    <property type="match status" value="1"/>
</dbReference>
<evidence type="ECO:0000313" key="11">
    <source>
        <dbReference type="EMBL" id="RKX70472.1"/>
    </source>
</evidence>
<organism evidence="11 12">
    <name type="scientific">candidate division WOR-3 bacterium</name>
    <dbReference type="NCBI Taxonomy" id="2052148"/>
    <lineage>
        <taxon>Bacteria</taxon>
        <taxon>Bacteria division WOR-3</taxon>
    </lineage>
</organism>
<dbReference type="PROSITE" id="PS00300">
    <property type="entry name" value="SRP54"/>
    <property type="match status" value="1"/>
</dbReference>
<evidence type="ECO:0000256" key="5">
    <source>
        <dbReference type="ARBA" id="ARBA00023134"/>
    </source>
</evidence>
<dbReference type="Proteomes" id="UP000268469">
    <property type="component" value="Unassembled WGS sequence"/>
</dbReference>
<dbReference type="GO" id="GO:0048500">
    <property type="term" value="C:signal recognition particle"/>
    <property type="evidence" value="ECO:0007669"/>
    <property type="project" value="InterPro"/>
</dbReference>
<comment type="caution">
    <text evidence="11">The sequence shown here is derived from an EMBL/GenBank/DDBJ whole genome shotgun (WGS) entry which is preliminary data.</text>
</comment>
<dbReference type="EC" id="3.6.5.4" evidence="8"/>
<keyword evidence="4" id="KW-0694">RNA-binding</keyword>
<dbReference type="InterPro" id="IPR004780">
    <property type="entry name" value="SRP"/>
</dbReference>
<comment type="similarity">
    <text evidence="1">Belongs to the GTP-binding SRP family. SRP54 subfamily.</text>
</comment>
<evidence type="ECO:0000256" key="2">
    <source>
        <dbReference type="ARBA" id="ARBA00022741"/>
    </source>
</evidence>